<proteinExistence type="predicted"/>
<accession>A0AAU9CIX2</accession>
<dbReference type="SUPFAM" id="SSF51569">
    <property type="entry name" value="Aldolase"/>
    <property type="match status" value="1"/>
</dbReference>
<evidence type="ECO:0000256" key="1">
    <source>
        <dbReference type="ARBA" id="ARBA00023270"/>
    </source>
</evidence>
<reference evidence="2" key="1">
    <citation type="submission" date="2021-11" db="EMBL/GenBank/DDBJ databases">
        <title>Complete genome sequence of Atopobiaceae bacterium TOC12.</title>
        <authorList>
            <person name="Morinaga K."/>
            <person name="Kusada H."/>
            <person name="Tamaki H."/>
        </authorList>
    </citation>
    <scope>NUCLEOTIDE SEQUENCE</scope>
    <source>
        <strain evidence="2">TOC12</strain>
    </source>
</reference>
<dbReference type="Gene3D" id="3.20.20.70">
    <property type="entry name" value="Aldolase class I"/>
    <property type="match status" value="1"/>
</dbReference>
<dbReference type="AlphaFoldDB" id="A0AAU9CIX2"/>
<sequence length="53" mass="5806">MKFFIDTADLAEIKTAYSWGCMAGVTTNPSLYAKTDRGLAAFEADWKKVTAAQ</sequence>
<dbReference type="EMBL" id="AP025285">
    <property type="protein sequence ID" value="BDC90378.1"/>
    <property type="molecule type" value="Genomic_DNA"/>
</dbReference>
<dbReference type="InterPro" id="IPR013785">
    <property type="entry name" value="Aldolase_TIM"/>
</dbReference>
<evidence type="ECO:0000313" key="2">
    <source>
        <dbReference type="EMBL" id="BDC90378.1"/>
    </source>
</evidence>
<dbReference type="KEGG" id="lcal:ATTO_02500"/>
<evidence type="ECO:0008006" key="4">
    <source>
        <dbReference type="Google" id="ProtNLM"/>
    </source>
</evidence>
<organism evidence="2 3">
    <name type="scientific">Leptogranulimonas caecicola</name>
    <dbReference type="NCBI Taxonomy" id="2894156"/>
    <lineage>
        <taxon>Bacteria</taxon>
        <taxon>Bacillati</taxon>
        <taxon>Actinomycetota</taxon>
        <taxon>Coriobacteriia</taxon>
        <taxon>Coriobacteriales</taxon>
        <taxon>Kribbibacteriaceae</taxon>
        <taxon>Leptogranulimonas</taxon>
    </lineage>
</organism>
<dbReference type="Proteomes" id="UP001431186">
    <property type="component" value="Chromosome"/>
</dbReference>
<keyword evidence="3" id="KW-1185">Reference proteome</keyword>
<protein>
    <recommendedName>
        <fullName evidence="4">Transaldolase</fullName>
    </recommendedName>
</protein>
<dbReference type="GO" id="GO:0005975">
    <property type="term" value="P:carbohydrate metabolic process"/>
    <property type="evidence" value="ECO:0007669"/>
    <property type="project" value="InterPro"/>
</dbReference>
<keyword evidence="1" id="KW-0704">Schiff base</keyword>
<dbReference type="Pfam" id="PF00923">
    <property type="entry name" value="TAL_FSA"/>
    <property type="match status" value="1"/>
</dbReference>
<evidence type="ECO:0000313" key="3">
    <source>
        <dbReference type="Proteomes" id="UP001431186"/>
    </source>
</evidence>
<dbReference type="InterPro" id="IPR001585">
    <property type="entry name" value="TAL/FSA"/>
</dbReference>
<name>A0AAU9CIX2_9ACTN</name>
<gene>
    <name evidence="2" type="ORF">ATTO_02500</name>
</gene>